<dbReference type="SUPFAM" id="SSF56112">
    <property type="entry name" value="Protein kinase-like (PK-like)"/>
    <property type="match status" value="1"/>
</dbReference>
<dbReference type="Pfam" id="PF00069">
    <property type="entry name" value="Pkinase"/>
    <property type="match status" value="1"/>
</dbReference>
<sequence length="201" mass="22816">MQLCDFGLATWTPAPSVPFLCKTVKGTFGYLAPEYFQHGKVSDKTDVYAFGVVLLELLTGRKPIEAKRGPGEENMDFVDFENFDVSPIQAKPLLQQDVLEKFLDPRLKILRKNLHQISWMIQAAAACIHTEESRRPDIDEIIDMLRGRESDSIYTKDILPGNSCLIDSYNHSQQTRSEMKSHLALAMLGVAEFDNDDLYRC</sequence>
<comment type="caution">
    <text evidence="2">The sequence shown here is derived from an EMBL/GenBank/DDBJ whole genome shotgun (WGS) entry which is preliminary data.</text>
</comment>
<dbReference type="Proteomes" id="UP000824120">
    <property type="component" value="Chromosome 2"/>
</dbReference>
<dbReference type="GO" id="GO:0004672">
    <property type="term" value="F:protein kinase activity"/>
    <property type="evidence" value="ECO:0007669"/>
    <property type="project" value="InterPro"/>
</dbReference>
<accession>A0A9J6AAA5</accession>
<gene>
    <name evidence="2" type="ORF">H5410_006454</name>
</gene>
<dbReference type="InterPro" id="IPR011009">
    <property type="entry name" value="Kinase-like_dom_sf"/>
</dbReference>
<evidence type="ECO:0000313" key="3">
    <source>
        <dbReference type="Proteomes" id="UP000824120"/>
    </source>
</evidence>
<name>A0A9J6AAA5_SOLCO</name>
<dbReference type="PANTHER" id="PTHR47987:SF37">
    <property type="entry name" value="PROTEIN KINASE DOMAIN-CONTAINING PROTEIN"/>
    <property type="match status" value="1"/>
</dbReference>
<organism evidence="2 3">
    <name type="scientific">Solanum commersonii</name>
    <name type="common">Commerson's wild potato</name>
    <name type="synonym">Commerson's nightshade</name>
    <dbReference type="NCBI Taxonomy" id="4109"/>
    <lineage>
        <taxon>Eukaryota</taxon>
        <taxon>Viridiplantae</taxon>
        <taxon>Streptophyta</taxon>
        <taxon>Embryophyta</taxon>
        <taxon>Tracheophyta</taxon>
        <taxon>Spermatophyta</taxon>
        <taxon>Magnoliopsida</taxon>
        <taxon>eudicotyledons</taxon>
        <taxon>Gunneridae</taxon>
        <taxon>Pentapetalae</taxon>
        <taxon>asterids</taxon>
        <taxon>lamiids</taxon>
        <taxon>Solanales</taxon>
        <taxon>Solanaceae</taxon>
        <taxon>Solanoideae</taxon>
        <taxon>Solaneae</taxon>
        <taxon>Solanum</taxon>
    </lineage>
</organism>
<evidence type="ECO:0000313" key="2">
    <source>
        <dbReference type="EMBL" id="KAG5621236.1"/>
    </source>
</evidence>
<dbReference type="OrthoDB" id="1432878at2759"/>
<dbReference type="InterPro" id="IPR000719">
    <property type="entry name" value="Prot_kinase_dom"/>
</dbReference>
<proteinExistence type="predicted"/>
<dbReference type="AlphaFoldDB" id="A0A9J6AAA5"/>
<keyword evidence="3" id="KW-1185">Reference proteome</keyword>
<evidence type="ECO:0000259" key="1">
    <source>
        <dbReference type="PROSITE" id="PS50011"/>
    </source>
</evidence>
<dbReference type="EMBL" id="JACXVP010000002">
    <property type="protein sequence ID" value="KAG5621236.1"/>
    <property type="molecule type" value="Genomic_DNA"/>
</dbReference>
<dbReference type="GO" id="GO:0005524">
    <property type="term" value="F:ATP binding"/>
    <property type="evidence" value="ECO:0007669"/>
    <property type="project" value="InterPro"/>
</dbReference>
<protein>
    <recommendedName>
        <fullName evidence="1">Protein kinase domain-containing protein</fullName>
    </recommendedName>
</protein>
<feature type="domain" description="Protein kinase" evidence="1">
    <location>
        <begin position="1"/>
        <end position="154"/>
    </location>
</feature>
<dbReference type="PROSITE" id="PS50011">
    <property type="entry name" value="PROTEIN_KINASE_DOM"/>
    <property type="match status" value="1"/>
</dbReference>
<reference evidence="2 3" key="1">
    <citation type="submission" date="2020-09" db="EMBL/GenBank/DDBJ databases">
        <title>De no assembly of potato wild relative species, Solanum commersonii.</title>
        <authorList>
            <person name="Cho K."/>
        </authorList>
    </citation>
    <scope>NUCLEOTIDE SEQUENCE [LARGE SCALE GENOMIC DNA]</scope>
    <source>
        <strain evidence="2">LZ3.2</strain>
        <tissue evidence="2">Leaf</tissue>
    </source>
</reference>
<dbReference type="Gene3D" id="1.10.510.10">
    <property type="entry name" value="Transferase(Phosphotransferase) domain 1"/>
    <property type="match status" value="1"/>
</dbReference>
<dbReference type="InterPro" id="IPR046958">
    <property type="entry name" value="RBK1/2/STUNTED"/>
</dbReference>
<dbReference type="PANTHER" id="PTHR47987">
    <property type="entry name" value="OS08G0249100 PROTEIN"/>
    <property type="match status" value="1"/>
</dbReference>